<proteinExistence type="inferred from homology"/>
<dbReference type="SUPFAM" id="SSF109755">
    <property type="entry name" value="PhoU-like"/>
    <property type="match status" value="1"/>
</dbReference>
<dbReference type="AlphaFoldDB" id="A0A7U4QM89"/>
<dbReference type="Gene3D" id="1.20.58.220">
    <property type="entry name" value="Phosphate transport system protein phou homolog 2, domain 2"/>
    <property type="match status" value="1"/>
</dbReference>
<dbReference type="NCBIfam" id="TIGR00153">
    <property type="entry name" value="TIGR00153 family protein"/>
    <property type="match status" value="1"/>
</dbReference>
<evidence type="ECO:0000313" key="3">
    <source>
        <dbReference type="Proteomes" id="UP000070560"/>
    </source>
</evidence>
<keyword evidence="3" id="KW-1185">Reference proteome</keyword>
<evidence type="ECO:0000313" key="2">
    <source>
        <dbReference type="EMBL" id="AMM41948.1"/>
    </source>
</evidence>
<dbReference type="InterPro" id="IPR038078">
    <property type="entry name" value="PhoU-like_sf"/>
</dbReference>
<dbReference type="PANTHER" id="PTHR36536:SF3">
    <property type="entry name" value="UPF0111 PROTEIN HI_1603"/>
    <property type="match status" value="1"/>
</dbReference>
<dbReference type="InterPro" id="IPR002727">
    <property type="entry name" value="DUF47"/>
</dbReference>
<dbReference type="OrthoDB" id="9767431at2"/>
<dbReference type="Pfam" id="PF01865">
    <property type="entry name" value="PhoU_div"/>
    <property type="match status" value="1"/>
</dbReference>
<organism evidence="2 3">
    <name type="scientific">Desulfofervidus auxilii</name>
    <dbReference type="NCBI Taxonomy" id="1621989"/>
    <lineage>
        <taxon>Bacteria</taxon>
        <taxon>Pseudomonadati</taxon>
        <taxon>Thermodesulfobacteriota</taxon>
        <taxon>Candidatus Desulfofervidia</taxon>
        <taxon>Candidatus Desulfofervidales</taxon>
        <taxon>Candidatus Desulfofervidaceae</taxon>
        <taxon>Candidatus Desulfofervidus</taxon>
    </lineage>
</organism>
<sequence>MRVPLFYSFVSCPFKSLAPFVDKIKEGLEILKKAVHSYVENNYTDFETFSEQVCKIEQEADHMKREIRNSLPKGVFMPVDKFQFFTLVRELDQILDRAEDIVVWLSFKKGVVLQPIKKEFIALLNISIQTVDILAEVVHITPRAVGFIKRDRELVKEKIREVRLMEYESDQIAQCIVKTIFNLEKVDCLTLHHLLETTKYIGNIADHAENAADIIRVMIAR</sequence>
<dbReference type="Proteomes" id="UP000070560">
    <property type="component" value="Chromosome"/>
</dbReference>
<name>A0A7U4QM89_DESA2</name>
<accession>A0A7U4QM89</accession>
<dbReference type="RefSeq" id="WP_066065266.1">
    <property type="nucleotide sequence ID" value="NZ_CP013015.1"/>
</dbReference>
<protein>
    <submittedName>
        <fullName evidence="2">Phosphate transport regulator</fullName>
    </submittedName>
</protein>
<comment type="similarity">
    <text evidence="1">Belongs to the UPF0111 family.</text>
</comment>
<dbReference type="PANTHER" id="PTHR36536">
    <property type="entry name" value="UPF0111 PROTEIN HI_1603"/>
    <property type="match status" value="1"/>
</dbReference>
<evidence type="ECO:0000256" key="1">
    <source>
        <dbReference type="ARBA" id="ARBA00008591"/>
    </source>
</evidence>
<gene>
    <name evidence="2" type="ORF">HS1_002162</name>
</gene>
<dbReference type="InterPro" id="IPR018445">
    <property type="entry name" value="Put_Phosphate_transp_reg"/>
</dbReference>
<dbReference type="KEGG" id="daw:HS1_002162"/>
<reference evidence="2 3" key="1">
    <citation type="submission" date="2015-10" db="EMBL/GenBank/DDBJ databases">
        <title>Candidatus Desulfofervidus auxilii, a hydrogenotrophic sulfate-reducing bacterium involved in the thermophilic anaerobic oxidation of methane.</title>
        <authorList>
            <person name="Krukenberg V."/>
            <person name="Richter M."/>
            <person name="Wegener G."/>
        </authorList>
    </citation>
    <scope>NUCLEOTIDE SEQUENCE [LARGE SCALE GENOMIC DNA]</scope>
    <source>
        <strain evidence="2 3">HS1</strain>
    </source>
</reference>
<dbReference type="EMBL" id="CP013015">
    <property type="protein sequence ID" value="AMM41948.1"/>
    <property type="molecule type" value="Genomic_DNA"/>
</dbReference>